<dbReference type="PANTHER" id="PTHR23507:SF1">
    <property type="entry name" value="FI18259P1-RELATED"/>
    <property type="match status" value="1"/>
</dbReference>
<feature type="domain" description="Major facilitator superfamily (MFS) profile" evidence="7">
    <location>
        <begin position="20"/>
        <end position="448"/>
    </location>
</feature>
<feature type="compositionally biased region" description="Low complexity" evidence="5">
    <location>
        <begin position="551"/>
        <end position="561"/>
    </location>
</feature>
<evidence type="ECO:0000313" key="9">
    <source>
        <dbReference type="Proteomes" id="UP001491310"/>
    </source>
</evidence>
<feature type="compositionally biased region" description="Low complexity" evidence="5">
    <location>
        <begin position="568"/>
        <end position="590"/>
    </location>
</feature>
<dbReference type="InterPro" id="IPR020846">
    <property type="entry name" value="MFS_dom"/>
</dbReference>
<dbReference type="Gene3D" id="1.20.1250.20">
    <property type="entry name" value="MFS general substrate transporter like domains"/>
    <property type="match status" value="1"/>
</dbReference>
<evidence type="ECO:0000256" key="1">
    <source>
        <dbReference type="ARBA" id="ARBA00004141"/>
    </source>
</evidence>
<dbReference type="SUPFAM" id="SSF103473">
    <property type="entry name" value="MFS general substrate transporter"/>
    <property type="match status" value="1"/>
</dbReference>
<keyword evidence="4 6" id="KW-0472">Membrane</keyword>
<dbReference type="PROSITE" id="PS50850">
    <property type="entry name" value="MFS"/>
    <property type="match status" value="1"/>
</dbReference>
<evidence type="ECO:0000256" key="4">
    <source>
        <dbReference type="ARBA" id="ARBA00023136"/>
    </source>
</evidence>
<feature type="transmembrane region" description="Helical" evidence="6">
    <location>
        <begin position="299"/>
        <end position="320"/>
    </location>
</feature>
<protein>
    <recommendedName>
        <fullName evidence="7">Major facilitator superfamily (MFS) profile domain-containing protein</fullName>
    </recommendedName>
</protein>
<evidence type="ECO:0000256" key="2">
    <source>
        <dbReference type="ARBA" id="ARBA00022692"/>
    </source>
</evidence>
<feature type="transmembrane region" description="Helical" evidence="6">
    <location>
        <begin position="142"/>
        <end position="164"/>
    </location>
</feature>
<dbReference type="InterPro" id="IPR036259">
    <property type="entry name" value="MFS_trans_sf"/>
</dbReference>
<dbReference type="PROSITE" id="PS00216">
    <property type="entry name" value="SUGAR_TRANSPORT_1"/>
    <property type="match status" value="1"/>
</dbReference>
<dbReference type="PANTHER" id="PTHR23507">
    <property type="entry name" value="ZGC:174356"/>
    <property type="match status" value="1"/>
</dbReference>
<sequence>MTRAPSSAGDSLLAELWKRGVWRVLPILFFYVTSLTVLAPVKPSIMTDFFASRAANQTMRCDDFLLTAVPKACQDAHAQVVTWSSWSDFVANSVLAFFMAPVVGRWSDAYGRKPFLVLSFACGGAQVVALLLYITWGTSLFWYFPASALVGAFSCISICLAYVADVMPARHRGATFGFIMASFSFGVVIGPMAGAVLSPLAAAWFAIGGAAFNCVYTALLLPESLSVEARKMARRRQGRELARPLTGLCSGLRMLGRSPLFLKLTACVMLTGIVMEGMYELLAQYFQLKLGYTAADQSLMLVVAGCAGLVVNTVVLRYLLHALGETGVLYIGLVMSCVQQLCIAFVWNKPLSIAAVAISALGNITFPAISSIKSKSVPRHEQGAMQGALFGARSLATGMGPVIFASVFSLFSRSDSRLPYFPGAPFFVGAALCAVALVVALTIRTSDVRNCAVDDSLTALLLDGEEGKLQPPEDVEAGLGANEQARVAKGEVPSVCVEPGAAQLPVSYPAEAALVADAPISITVADATEQTTSFAAEVAQPEQGSRMDAPSPSSMENSVSSQGLQGNSAGETASQSGAAAAGTSSEVSTAQGPRLARKKSVRFADNDPASVRAALAAAAVACSGMRGLLPGRAAGQPVSGAGPPLQPQPAFCWRVLDECSPGDILDVRLEESYSLEQGMLPRRSVDLRMADAATLSMAAFGGNGMETSSAVIRSLQASHERQ</sequence>
<dbReference type="Pfam" id="PF07690">
    <property type="entry name" value="MFS_1"/>
    <property type="match status" value="1"/>
</dbReference>
<feature type="transmembrane region" description="Helical" evidence="6">
    <location>
        <begin position="327"/>
        <end position="347"/>
    </location>
</feature>
<feature type="transmembrane region" description="Helical" evidence="6">
    <location>
        <begin position="21"/>
        <end position="41"/>
    </location>
</feature>
<dbReference type="InterPro" id="IPR011701">
    <property type="entry name" value="MFS"/>
</dbReference>
<proteinExistence type="predicted"/>
<comment type="subcellular location">
    <subcellularLocation>
        <location evidence="1">Membrane</location>
        <topology evidence="1">Multi-pass membrane protein</topology>
    </subcellularLocation>
</comment>
<name>A0ABR2YE18_9CHLO</name>
<feature type="region of interest" description="Disordered" evidence="5">
    <location>
        <begin position="536"/>
        <end position="601"/>
    </location>
</feature>
<organism evidence="8 9">
    <name type="scientific">Coccomyxa subellipsoidea</name>
    <dbReference type="NCBI Taxonomy" id="248742"/>
    <lineage>
        <taxon>Eukaryota</taxon>
        <taxon>Viridiplantae</taxon>
        <taxon>Chlorophyta</taxon>
        <taxon>core chlorophytes</taxon>
        <taxon>Trebouxiophyceae</taxon>
        <taxon>Trebouxiophyceae incertae sedis</taxon>
        <taxon>Coccomyxaceae</taxon>
        <taxon>Coccomyxa</taxon>
    </lineage>
</organism>
<dbReference type="EMBL" id="JALJOT010000014">
    <property type="protein sequence ID" value="KAK9903365.1"/>
    <property type="molecule type" value="Genomic_DNA"/>
</dbReference>
<evidence type="ECO:0000259" key="7">
    <source>
        <dbReference type="PROSITE" id="PS50850"/>
    </source>
</evidence>
<dbReference type="InterPro" id="IPR005829">
    <property type="entry name" value="Sugar_transporter_CS"/>
</dbReference>
<evidence type="ECO:0000256" key="6">
    <source>
        <dbReference type="SAM" id="Phobius"/>
    </source>
</evidence>
<feature type="transmembrane region" description="Helical" evidence="6">
    <location>
        <begin position="353"/>
        <end position="369"/>
    </location>
</feature>
<feature type="transmembrane region" description="Helical" evidence="6">
    <location>
        <begin position="423"/>
        <end position="443"/>
    </location>
</feature>
<dbReference type="Proteomes" id="UP001491310">
    <property type="component" value="Unassembled WGS sequence"/>
</dbReference>
<feature type="transmembrane region" description="Helical" evidence="6">
    <location>
        <begin position="115"/>
        <end position="136"/>
    </location>
</feature>
<feature type="transmembrane region" description="Helical" evidence="6">
    <location>
        <begin position="260"/>
        <end position="279"/>
    </location>
</feature>
<gene>
    <name evidence="8" type="ORF">WJX75_003807</name>
</gene>
<accession>A0ABR2YE18</accession>
<reference evidence="8 9" key="1">
    <citation type="journal article" date="2024" name="Nat. Commun.">
        <title>Phylogenomics reveals the evolutionary origins of lichenization in chlorophyte algae.</title>
        <authorList>
            <person name="Puginier C."/>
            <person name="Libourel C."/>
            <person name="Otte J."/>
            <person name="Skaloud P."/>
            <person name="Haon M."/>
            <person name="Grisel S."/>
            <person name="Petersen M."/>
            <person name="Berrin J.G."/>
            <person name="Delaux P.M."/>
            <person name="Dal Grande F."/>
            <person name="Keller J."/>
        </authorList>
    </citation>
    <scope>NUCLEOTIDE SEQUENCE [LARGE SCALE GENOMIC DNA]</scope>
    <source>
        <strain evidence="8 9">SAG 216-7</strain>
    </source>
</reference>
<feature type="transmembrane region" description="Helical" evidence="6">
    <location>
        <begin position="390"/>
        <end position="411"/>
    </location>
</feature>
<comment type="caution">
    <text evidence="8">The sequence shown here is derived from an EMBL/GenBank/DDBJ whole genome shotgun (WGS) entry which is preliminary data.</text>
</comment>
<evidence type="ECO:0000313" key="8">
    <source>
        <dbReference type="EMBL" id="KAK9903365.1"/>
    </source>
</evidence>
<feature type="transmembrane region" description="Helical" evidence="6">
    <location>
        <begin position="203"/>
        <end position="222"/>
    </location>
</feature>
<feature type="transmembrane region" description="Helical" evidence="6">
    <location>
        <begin position="176"/>
        <end position="197"/>
    </location>
</feature>
<evidence type="ECO:0000256" key="5">
    <source>
        <dbReference type="SAM" id="MobiDB-lite"/>
    </source>
</evidence>
<keyword evidence="9" id="KW-1185">Reference proteome</keyword>
<keyword evidence="2 6" id="KW-0812">Transmembrane</keyword>
<keyword evidence="3 6" id="KW-1133">Transmembrane helix</keyword>
<evidence type="ECO:0000256" key="3">
    <source>
        <dbReference type="ARBA" id="ARBA00022989"/>
    </source>
</evidence>